<dbReference type="OrthoDB" id="5735516at2"/>
<dbReference type="Pfam" id="PF20420">
    <property type="entry name" value="DUF6702"/>
    <property type="match status" value="1"/>
</dbReference>
<evidence type="ECO:0000313" key="2">
    <source>
        <dbReference type="Proteomes" id="UP000249177"/>
    </source>
</evidence>
<name>A0A2W7TXV2_9FLAO</name>
<dbReference type="AlphaFoldDB" id="A0A2W7TXV2"/>
<dbReference type="EMBL" id="QKXH01000005">
    <property type="protein sequence ID" value="PZX93640.1"/>
    <property type="molecule type" value="Genomic_DNA"/>
</dbReference>
<protein>
    <recommendedName>
        <fullName evidence="3">Peptidase E</fullName>
    </recommendedName>
</protein>
<keyword evidence="2" id="KW-1185">Reference proteome</keyword>
<evidence type="ECO:0000313" key="1">
    <source>
        <dbReference type="EMBL" id="PZX93640.1"/>
    </source>
</evidence>
<reference evidence="1 2" key="1">
    <citation type="submission" date="2018-06" db="EMBL/GenBank/DDBJ databases">
        <title>Flavobacterium sp IMCC34762, genome.</title>
        <authorList>
            <person name="Joung Y."/>
            <person name="Cho J."/>
            <person name="Song J."/>
        </authorList>
    </citation>
    <scope>NUCLEOTIDE SEQUENCE [LARGE SCALE GENOMIC DNA]</scope>
    <source>
        <strain evidence="1 2">IMCC34762</strain>
    </source>
</reference>
<accession>A0A2W7TXV2</accession>
<evidence type="ECO:0008006" key="3">
    <source>
        <dbReference type="Google" id="ProtNLM"/>
    </source>
</evidence>
<gene>
    <name evidence="1" type="ORF">DOS84_09525</name>
</gene>
<dbReference type="InterPro" id="IPR046525">
    <property type="entry name" value="DUF6702"/>
</dbReference>
<organism evidence="1 2">
    <name type="scientific">Flavobacterium aquariorum</name>
    <dbReference type="NCBI Taxonomy" id="2217670"/>
    <lineage>
        <taxon>Bacteria</taxon>
        <taxon>Pseudomonadati</taxon>
        <taxon>Bacteroidota</taxon>
        <taxon>Flavobacteriia</taxon>
        <taxon>Flavobacteriales</taxon>
        <taxon>Flavobacteriaceae</taxon>
        <taxon>Flavobacterium</taxon>
    </lineage>
</organism>
<dbReference type="Proteomes" id="UP000249177">
    <property type="component" value="Unassembled WGS sequence"/>
</dbReference>
<proteinExistence type="predicted"/>
<comment type="caution">
    <text evidence="1">The sequence shown here is derived from an EMBL/GenBank/DDBJ whole genome shotgun (WGS) entry which is preliminary data.</text>
</comment>
<sequence length="167" mass="19220">MKKGIVIALLLLFAFSVSSFGVHKFYMAIYQINYAPEKKMLQVTSRIFVDDLDKALEKKYNKKFFLGTDKETVESIDLLKKYLAENFTIKVNGQPKTMNFLSKEMDGDVLVCYLNIKDISKMNALEMYNSVLIDCFSEQQNIVHITAFGAKKSFLFTESSTKQVLKY</sequence>
<dbReference type="RefSeq" id="WP_111409886.1">
    <property type="nucleotide sequence ID" value="NZ_QKXH01000005.1"/>
</dbReference>